<dbReference type="SUPFAM" id="SSF52833">
    <property type="entry name" value="Thioredoxin-like"/>
    <property type="match status" value="1"/>
</dbReference>
<gene>
    <name evidence="2" type="ORF">ACFOSU_20160</name>
</gene>
<evidence type="ECO:0000256" key="1">
    <source>
        <dbReference type="SAM" id="SignalP"/>
    </source>
</evidence>
<dbReference type="PANTHER" id="PTHR36057:SF1">
    <property type="entry name" value="LIPOPROTEIN LIPID ATTACHMENT SITE-LIKE PROTEIN, PUTATIVE (DUF1223)-RELATED"/>
    <property type="match status" value="1"/>
</dbReference>
<dbReference type="InterPro" id="IPR010634">
    <property type="entry name" value="DUF1223"/>
</dbReference>
<dbReference type="InterPro" id="IPR036249">
    <property type="entry name" value="Thioredoxin-like_sf"/>
</dbReference>
<keyword evidence="1" id="KW-0732">Signal</keyword>
<sequence length="280" mass="29852">MANFIKTTRSPGRRWRLLVAALALLVPAATAWAAPRPVVLELFTSNGCSSCPPAYALLSDLRENPPADDIELILLNQHVDYWDNLGWVDPFSGAKYTDRQRGYARNVFGSGRVYTPQLVVDGQREMVGSRRGEVTAAIKAQADAANLPVTLNIARDGARAVTATVDLGGNARDGAVQVWLAMTQDDVVTQVGGGENGGRSLHEDGVVHQLVPAQVVAGQQRYSAQLSLPSRAPVASLAVVAFVQRVPSRAIVGATRTPLSQTSLSLKASPTQQELASIVH</sequence>
<evidence type="ECO:0000313" key="3">
    <source>
        <dbReference type="Proteomes" id="UP001595462"/>
    </source>
</evidence>
<dbReference type="EMBL" id="JBHRSS010000010">
    <property type="protein sequence ID" value="MFC3106194.1"/>
    <property type="molecule type" value="Genomic_DNA"/>
</dbReference>
<keyword evidence="3" id="KW-1185">Reference proteome</keyword>
<comment type="caution">
    <text evidence="2">The sequence shown here is derived from an EMBL/GenBank/DDBJ whole genome shotgun (WGS) entry which is preliminary data.</text>
</comment>
<feature type="chain" id="PRO_5047184632" evidence="1">
    <location>
        <begin position="34"/>
        <end position="280"/>
    </location>
</feature>
<proteinExistence type="predicted"/>
<reference evidence="3" key="1">
    <citation type="journal article" date="2019" name="Int. J. Syst. Evol. Microbiol.">
        <title>The Global Catalogue of Microorganisms (GCM) 10K type strain sequencing project: providing services to taxonomists for standard genome sequencing and annotation.</title>
        <authorList>
            <consortium name="The Broad Institute Genomics Platform"/>
            <consortium name="The Broad Institute Genome Sequencing Center for Infectious Disease"/>
            <person name="Wu L."/>
            <person name="Ma J."/>
        </authorList>
    </citation>
    <scope>NUCLEOTIDE SEQUENCE [LARGE SCALE GENOMIC DNA]</scope>
    <source>
        <strain evidence="3">KCTC 52640</strain>
    </source>
</reference>
<dbReference type="PANTHER" id="PTHR36057">
    <property type="match status" value="1"/>
</dbReference>
<protein>
    <submittedName>
        <fullName evidence="2">DUF1223 domain-containing protein</fullName>
    </submittedName>
</protein>
<organism evidence="2 3">
    <name type="scientific">Salinisphaera aquimarina</name>
    <dbReference type="NCBI Taxonomy" id="2094031"/>
    <lineage>
        <taxon>Bacteria</taxon>
        <taxon>Pseudomonadati</taxon>
        <taxon>Pseudomonadota</taxon>
        <taxon>Gammaproteobacteria</taxon>
        <taxon>Salinisphaerales</taxon>
        <taxon>Salinisphaeraceae</taxon>
        <taxon>Salinisphaera</taxon>
    </lineage>
</organism>
<accession>A0ABV7ETT9</accession>
<dbReference type="Pfam" id="PF06764">
    <property type="entry name" value="DUF1223"/>
    <property type="match status" value="1"/>
</dbReference>
<dbReference type="Proteomes" id="UP001595462">
    <property type="component" value="Unassembled WGS sequence"/>
</dbReference>
<evidence type="ECO:0000313" key="2">
    <source>
        <dbReference type="EMBL" id="MFC3106194.1"/>
    </source>
</evidence>
<name>A0ABV7ETT9_9GAMM</name>
<dbReference type="RefSeq" id="WP_380691802.1">
    <property type="nucleotide sequence ID" value="NZ_JBHRSS010000010.1"/>
</dbReference>
<feature type="signal peptide" evidence="1">
    <location>
        <begin position="1"/>
        <end position="33"/>
    </location>
</feature>